<keyword evidence="1" id="KW-0802">TPR repeat</keyword>
<dbReference type="Proteomes" id="UP001517247">
    <property type="component" value="Unassembled WGS sequence"/>
</dbReference>
<evidence type="ECO:0000256" key="2">
    <source>
        <dbReference type="SAM" id="Phobius"/>
    </source>
</evidence>
<gene>
    <name evidence="3" type="ORF">E6A44_007665</name>
</gene>
<keyword evidence="2" id="KW-0812">Transmembrane</keyword>
<dbReference type="RefSeq" id="WP_138722547.1">
    <property type="nucleotide sequence ID" value="NZ_SSHJ02000005.1"/>
</dbReference>
<dbReference type="EMBL" id="SSHJ02000005">
    <property type="protein sequence ID" value="MFN0255444.1"/>
    <property type="molecule type" value="Genomic_DNA"/>
</dbReference>
<dbReference type="SMART" id="SM00028">
    <property type="entry name" value="TPR"/>
    <property type="match status" value="2"/>
</dbReference>
<name>A0ABW9J4J8_9SPHI</name>
<keyword evidence="4" id="KW-1185">Reference proteome</keyword>
<protein>
    <submittedName>
        <fullName evidence="3">Tetratricopeptide repeat protein</fullName>
    </submittedName>
</protein>
<feature type="transmembrane region" description="Helical" evidence="2">
    <location>
        <begin position="396"/>
        <end position="416"/>
    </location>
</feature>
<keyword evidence="2" id="KW-1133">Transmembrane helix</keyword>
<dbReference type="PROSITE" id="PS50005">
    <property type="entry name" value="TPR"/>
    <property type="match status" value="1"/>
</dbReference>
<dbReference type="InterPro" id="IPR019734">
    <property type="entry name" value="TPR_rpt"/>
</dbReference>
<reference evidence="3 4" key="1">
    <citation type="submission" date="2024-12" db="EMBL/GenBank/DDBJ databases">
        <authorList>
            <person name="Hu S."/>
        </authorList>
    </citation>
    <scope>NUCLEOTIDE SEQUENCE [LARGE SCALE GENOMIC DNA]</scope>
    <source>
        <strain evidence="3 4">THG-T11</strain>
    </source>
</reference>
<keyword evidence="2" id="KW-0472">Membrane</keyword>
<evidence type="ECO:0000313" key="4">
    <source>
        <dbReference type="Proteomes" id="UP001517247"/>
    </source>
</evidence>
<proteinExistence type="predicted"/>
<comment type="caution">
    <text evidence="3">The sequence shown here is derived from an EMBL/GenBank/DDBJ whole genome shotgun (WGS) entry which is preliminary data.</text>
</comment>
<dbReference type="SUPFAM" id="SSF48452">
    <property type="entry name" value="TPR-like"/>
    <property type="match status" value="2"/>
</dbReference>
<organism evidence="3 4">
    <name type="scientific">Pedobacter ureilyticus</name>
    <dbReference type="NCBI Taxonomy" id="1393051"/>
    <lineage>
        <taxon>Bacteria</taxon>
        <taxon>Pseudomonadati</taxon>
        <taxon>Bacteroidota</taxon>
        <taxon>Sphingobacteriia</taxon>
        <taxon>Sphingobacteriales</taxon>
        <taxon>Sphingobacteriaceae</taxon>
        <taxon>Pedobacter</taxon>
    </lineage>
</organism>
<evidence type="ECO:0000313" key="3">
    <source>
        <dbReference type="EMBL" id="MFN0255444.1"/>
    </source>
</evidence>
<evidence type="ECO:0000256" key="1">
    <source>
        <dbReference type="PROSITE-ProRule" id="PRU00339"/>
    </source>
</evidence>
<feature type="repeat" description="TPR" evidence="1">
    <location>
        <begin position="162"/>
        <end position="195"/>
    </location>
</feature>
<dbReference type="InterPro" id="IPR011990">
    <property type="entry name" value="TPR-like_helical_dom_sf"/>
</dbReference>
<dbReference type="Gene3D" id="1.25.40.10">
    <property type="entry name" value="Tetratricopeptide repeat domain"/>
    <property type="match status" value="1"/>
</dbReference>
<accession>A0ABW9J4J8</accession>
<sequence>MFRNKIAILLLFTLIFCLFGHAQYQGLLRTPYKNKVYIIDTLYRKLINNEDASKTHAFLKEMEAYGLKYGDREIVLEVELFKAYYYSYWKFNNPHDIIIQKLKAIEKKGNEEGYLHIEARAIRVLAEHYWRRIGNYELASEYYLKLGNLLQKTDAVEFPNAAEYYYLIGELHYFFKDYVGAMSYVRKALAVAETDFNWKAIWSAKNTMGLCYRQLGKLDSADYYFKDAVRSKYLKKNDIQYSIAQGNIGYNYYLRKKYDKAIPLILLDAIGAVKEKDWRLAAGAGVPLANIYLQQKQYDKSWAWIEKSHAYIQKSNRPPHELLEQFFTVKSAWYVAKGNAVMAKKYLDSAWKAKEEVQNKINALQLLRVQQKEYRQKLAAERTEFLLKQRIKDTQVLVLIIVVVFLGILVVLIYYLQRRKRLMIEAAKDAKLKLANRELEIAKHQIDIFAQTISANSELIEEMQVAHEYQQSEAITLVTKNAILTDASWDKFQEAFEKVHPGYIRRLREKIHGITLAETKMVVLAKLKLNKREMGHALGISPQSLRVTWHRLRKKIENDEIQLEDFVDQI</sequence>